<accession>A0A261UZJ3</accession>
<dbReference type="AlphaFoldDB" id="A0A261UZJ3"/>
<evidence type="ECO:0008006" key="3">
    <source>
        <dbReference type="Google" id="ProtNLM"/>
    </source>
</evidence>
<keyword evidence="2" id="KW-1185">Reference proteome</keyword>
<dbReference type="OrthoDB" id="8689618at2"/>
<comment type="caution">
    <text evidence="1">The sequence shown here is derived from an EMBL/GenBank/DDBJ whole genome shotgun (WGS) entry which is preliminary data.</text>
</comment>
<sequence length="314" mass="32917">MQPSRRAFLLGRPAPRTPWQVFCHSLRRVCDGELKSMHAGVPAADTSGTAVSPAADDAVPQAAWTPLATADVRQARALCAEHGIQLALAGSTVSTEGRPVLWVDPARLDRLVREPGPVPRWRAGPGVTLGELAQAGLRQFAGAAPGRTLAAWFADRDAAAWPPGRGDLSGVHAADVLLADGVADTLGPFGADDGLPLRSAALQQLVPALFRMAGAAEAQWCREQPAWPAHYRLDALLPQAPATLNLARMLHGHAGTLAWLESLVLEPVPIGSAVAEQAGAAARADACLPPAQARALDRRVKSHFDPAGVFPELA</sequence>
<reference evidence="2" key="1">
    <citation type="submission" date="2017-05" db="EMBL/GenBank/DDBJ databases">
        <title>Complete and WGS of Bordetella genogroups.</title>
        <authorList>
            <person name="Spilker T."/>
            <person name="Lipuma J."/>
        </authorList>
    </citation>
    <scope>NUCLEOTIDE SEQUENCE [LARGE SCALE GENOMIC DNA]</scope>
    <source>
        <strain evidence="2">AU8856</strain>
    </source>
</reference>
<dbReference type="Proteomes" id="UP000215767">
    <property type="component" value="Unassembled WGS sequence"/>
</dbReference>
<name>A0A261UZJ3_9BORD</name>
<dbReference type="SUPFAM" id="SSF56176">
    <property type="entry name" value="FAD-binding/transporter-associated domain-like"/>
    <property type="match status" value="1"/>
</dbReference>
<organism evidence="1 2">
    <name type="scientific">Bordetella genomosp. 11</name>
    <dbReference type="NCBI Taxonomy" id="1416808"/>
    <lineage>
        <taxon>Bacteria</taxon>
        <taxon>Pseudomonadati</taxon>
        <taxon>Pseudomonadota</taxon>
        <taxon>Betaproteobacteria</taxon>
        <taxon>Burkholderiales</taxon>
        <taxon>Alcaligenaceae</taxon>
        <taxon>Bordetella</taxon>
    </lineage>
</organism>
<dbReference type="EMBL" id="NEVS01000001">
    <property type="protein sequence ID" value="OZI67085.1"/>
    <property type="molecule type" value="Genomic_DNA"/>
</dbReference>
<evidence type="ECO:0000313" key="2">
    <source>
        <dbReference type="Proteomes" id="UP000215767"/>
    </source>
</evidence>
<dbReference type="GO" id="GO:0050660">
    <property type="term" value="F:flavin adenine dinucleotide binding"/>
    <property type="evidence" value="ECO:0007669"/>
    <property type="project" value="InterPro"/>
</dbReference>
<gene>
    <name evidence="1" type="ORF">CAL28_05175</name>
</gene>
<proteinExistence type="predicted"/>
<dbReference type="RefSeq" id="WP_094840279.1">
    <property type="nucleotide sequence ID" value="NZ_NEVS01000001.1"/>
</dbReference>
<protein>
    <recommendedName>
        <fullName evidence="3">FAD-binding PCMH-type domain-containing protein</fullName>
    </recommendedName>
</protein>
<evidence type="ECO:0000313" key="1">
    <source>
        <dbReference type="EMBL" id="OZI67085.1"/>
    </source>
</evidence>
<dbReference type="InterPro" id="IPR036318">
    <property type="entry name" value="FAD-bd_PCMH-like_sf"/>
</dbReference>